<organism evidence="1 2">
    <name type="scientific">Cloeon dipterum</name>
    <dbReference type="NCBI Taxonomy" id="197152"/>
    <lineage>
        <taxon>Eukaryota</taxon>
        <taxon>Metazoa</taxon>
        <taxon>Ecdysozoa</taxon>
        <taxon>Arthropoda</taxon>
        <taxon>Hexapoda</taxon>
        <taxon>Insecta</taxon>
        <taxon>Pterygota</taxon>
        <taxon>Palaeoptera</taxon>
        <taxon>Ephemeroptera</taxon>
        <taxon>Pisciforma</taxon>
        <taxon>Baetidae</taxon>
        <taxon>Cloeon</taxon>
    </lineage>
</organism>
<evidence type="ECO:0000313" key="1">
    <source>
        <dbReference type="EMBL" id="CAB3375019.1"/>
    </source>
</evidence>
<reference evidence="1 2" key="1">
    <citation type="submission" date="2020-04" db="EMBL/GenBank/DDBJ databases">
        <authorList>
            <person name="Alioto T."/>
            <person name="Alioto T."/>
            <person name="Gomez Garrido J."/>
        </authorList>
    </citation>
    <scope>NUCLEOTIDE SEQUENCE [LARGE SCALE GENOMIC DNA]</scope>
</reference>
<evidence type="ECO:0000313" key="2">
    <source>
        <dbReference type="Proteomes" id="UP000494165"/>
    </source>
</evidence>
<sequence>MPDKKRQQRQRSSCTKAAAAVLLRVRGDRKERCNARAAIFTRPPRTPRRDEGAERATPARRTLCNIYRAFLKRHQEITSSLHACAMWGKS</sequence>
<proteinExistence type="predicted"/>
<name>A0A8S1CW38_9INSE</name>
<comment type="caution">
    <text evidence="1">The sequence shown here is derived from an EMBL/GenBank/DDBJ whole genome shotgun (WGS) entry which is preliminary data.</text>
</comment>
<dbReference type="Proteomes" id="UP000494165">
    <property type="component" value="Unassembled WGS sequence"/>
</dbReference>
<dbReference type="EMBL" id="CADEPI010000106">
    <property type="protein sequence ID" value="CAB3375019.1"/>
    <property type="molecule type" value="Genomic_DNA"/>
</dbReference>
<dbReference type="AlphaFoldDB" id="A0A8S1CW38"/>
<accession>A0A8S1CW38</accession>
<protein>
    <submittedName>
        <fullName evidence="1">Uncharacterized protein</fullName>
    </submittedName>
</protein>
<gene>
    <name evidence="1" type="ORF">CLODIP_2_CD02903</name>
</gene>
<keyword evidence="2" id="KW-1185">Reference proteome</keyword>